<evidence type="ECO:0000256" key="6">
    <source>
        <dbReference type="ARBA" id="ARBA00023134"/>
    </source>
</evidence>
<comment type="similarity">
    <text evidence="1">Belongs to the mannose-6-phosphate isomerase type 2 family.</text>
</comment>
<keyword evidence="5" id="KW-0547">Nucleotide-binding</keyword>
<feature type="domain" description="MannoseP isomerase/GMP-like beta-helix" evidence="9">
    <location>
        <begin position="294"/>
        <end position="348"/>
    </location>
</feature>
<dbReference type="InterPro" id="IPR051161">
    <property type="entry name" value="Mannose-6P_isomerase_type2"/>
</dbReference>
<keyword evidence="3 10" id="KW-0808">Transferase</keyword>
<evidence type="ECO:0000259" key="8">
    <source>
        <dbReference type="Pfam" id="PF00483"/>
    </source>
</evidence>
<dbReference type="FunFam" id="3.90.550.10:FF:000046">
    <property type="entry name" value="Mannose-1-phosphate guanylyltransferase (GDP)"/>
    <property type="match status" value="1"/>
</dbReference>
<dbReference type="GO" id="GO:0009298">
    <property type="term" value="P:GDP-mannose biosynthetic process"/>
    <property type="evidence" value="ECO:0007669"/>
    <property type="project" value="TreeGrafter"/>
</dbReference>
<comment type="catalytic activity">
    <reaction evidence="7">
        <text>alpha-D-mannose 1-phosphate + GTP + H(+) = GDP-alpha-D-mannose + diphosphate</text>
        <dbReference type="Rhea" id="RHEA:15229"/>
        <dbReference type="ChEBI" id="CHEBI:15378"/>
        <dbReference type="ChEBI" id="CHEBI:33019"/>
        <dbReference type="ChEBI" id="CHEBI:37565"/>
        <dbReference type="ChEBI" id="CHEBI:57527"/>
        <dbReference type="ChEBI" id="CHEBI:58409"/>
        <dbReference type="EC" id="2.7.7.13"/>
    </reaction>
</comment>
<dbReference type="Pfam" id="PF00483">
    <property type="entry name" value="NTP_transferase"/>
    <property type="match status" value="1"/>
</dbReference>
<accession>A0A6J4K0L5</accession>
<dbReference type="SUPFAM" id="SSF159283">
    <property type="entry name" value="Guanosine diphospho-D-mannose pyrophosphorylase/mannose-6-phosphate isomerase linker domain"/>
    <property type="match status" value="1"/>
</dbReference>
<dbReference type="Gene3D" id="3.90.550.10">
    <property type="entry name" value="Spore Coat Polysaccharide Biosynthesis Protein SpsA, Chain A"/>
    <property type="match status" value="1"/>
</dbReference>
<dbReference type="PANTHER" id="PTHR46390:SF1">
    <property type="entry name" value="MANNOSE-1-PHOSPHATE GUANYLYLTRANSFERASE"/>
    <property type="match status" value="1"/>
</dbReference>
<evidence type="ECO:0000256" key="1">
    <source>
        <dbReference type="ARBA" id="ARBA00006115"/>
    </source>
</evidence>
<dbReference type="CDD" id="cd02509">
    <property type="entry name" value="GDP-M1P_Guanylyltransferase"/>
    <property type="match status" value="1"/>
</dbReference>
<dbReference type="InterPro" id="IPR005835">
    <property type="entry name" value="NTP_transferase_dom"/>
</dbReference>
<dbReference type="InterPro" id="IPR049577">
    <property type="entry name" value="GMPP_N"/>
</dbReference>
<dbReference type="AlphaFoldDB" id="A0A6J4K0L5"/>
<dbReference type="GO" id="GO:0005525">
    <property type="term" value="F:GTP binding"/>
    <property type="evidence" value="ECO:0007669"/>
    <property type="project" value="UniProtKB-KW"/>
</dbReference>
<gene>
    <name evidence="10" type="ORF">AVDCRST_MAG26-4230</name>
</gene>
<protein>
    <recommendedName>
        <fullName evidence="2">mannose-1-phosphate guanylyltransferase</fullName>
        <ecNumber evidence="2">2.7.7.13</ecNumber>
    </recommendedName>
</protein>
<evidence type="ECO:0000259" key="9">
    <source>
        <dbReference type="Pfam" id="PF22640"/>
    </source>
</evidence>
<evidence type="ECO:0000256" key="5">
    <source>
        <dbReference type="ARBA" id="ARBA00022741"/>
    </source>
</evidence>
<reference evidence="10" key="1">
    <citation type="submission" date="2020-02" db="EMBL/GenBank/DDBJ databases">
        <authorList>
            <person name="Meier V. D."/>
        </authorList>
    </citation>
    <scope>NUCLEOTIDE SEQUENCE</scope>
    <source>
        <strain evidence="10">AVDCRST_MAG26</strain>
    </source>
</reference>
<dbReference type="EC" id="2.7.7.13" evidence="2"/>
<keyword evidence="6" id="KW-0342">GTP-binding</keyword>
<dbReference type="GO" id="GO:0004475">
    <property type="term" value="F:mannose-1-phosphate guanylyltransferase (GTP) activity"/>
    <property type="evidence" value="ECO:0007669"/>
    <property type="project" value="UniProtKB-EC"/>
</dbReference>
<proteinExistence type="inferred from homology"/>
<sequence length="357" mass="38425">MTLFGLIMAGGAGSRLWPRSRRALPKQFLPLLGERTMLQETAERVAPLIPAERLLVATGREYVGHARAQLPDVPSRNIIGEPSGKGTAPCIGLGAMEILRQDPDAVMAVLSADHMIRDAEQFRQALVAAEELAREGYLVTLGITPDAPHTGYGYIQRGHGLGRPNGFDSFEVARFVEKPGRETAEHYLREGGYSWNAGIFIWRVDTIMAALQAHLPRLRAQLDAIAAAGGPGIPEAFGETWGTVDPITIDFGVLERAARVAVIPVDLGWSDVGDWNTLAGLAGASDGRNIAQAEHLAIDTTDTLVHSDNGRLIATVGLDNFVVVDTGDAVLIAPRDRAQDVKQIVDALRARGRDDLL</sequence>
<keyword evidence="4 10" id="KW-0548">Nucleotidyltransferase</keyword>
<evidence type="ECO:0000313" key="10">
    <source>
        <dbReference type="EMBL" id="CAA9292810.1"/>
    </source>
</evidence>
<dbReference type="EMBL" id="CADCTK010000993">
    <property type="protein sequence ID" value="CAA9292810.1"/>
    <property type="molecule type" value="Genomic_DNA"/>
</dbReference>
<dbReference type="Pfam" id="PF22640">
    <property type="entry name" value="ManC_GMP_beta-helix"/>
    <property type="match status" value="1"/>
</dbReference>
<evidence type="ECO:0000256" key="2">
    <source>
        <dbReference type="ARBA" id="ARBA00012387"/>
    </source>
</evidence>
<evidence type="ECO:0000256" key="4">
    <source>
        <dbReference type="ARBA" id="ARBA00022695"/>
    </source>
</evidence>
<dbReference type="InterPro" id="IPR029044">
    <property type="entry name" value="Nucleotide-diphossugar_trans"/>
</dbReference>
<dbReference type="PANTHER" id="PTHR46390">
    <property type="entry name" value="MANNOSE-1-PHOSPHATE GUANYLYLTRANSFERASE"/>
    <property type="match status" value="1"/>
</dbReference>
<name>A0A6J4K0L5_9CHLR</name>
<organism evidence="10">
    <name type="scientific">uncultured Chloroflexia bacterium</name>
    <dbReference type="NCBI Taxonomy" id="1672391"/>
    <lineage>
        <taxon>Bacteria</taxon>
        <taxon>Bacillati</taxon>
        <taxon>Chloroflexota</taxon>
        <taxon>Chloroflexia</taxon>
        <taxon>environmental samples</taxon>
    </lineage>
</organism>
<feature type="domain" description="Nucleotidyl transferase" evidence="8">
    <location>
        <begin position="5"/>
        <end position="278"/>
    </location>
</feature>
<evidence type="ECO:0000256" key="3">
    <source>
        <dbReference type="ARBA" id="ARBA00022679"/>
    </source>
</evidence>
<evidence type="ECO:0000256" key="7">
    <source>
        <dbReference type="ARBA" id="ARBA00047343"/>
    </source>
</evidence>
<dbReference type="InterPro" id="IPR054566">
    <property type="entry name" value="ManC/GMP-like_b-helix"/>
</dbReference>
<dbReference type="SUPFAM" id="SSF53448">
    <property type="entry name" value="Nucleotide-diphospho-sugar transferases"/>
    <property type="match status" value="1"/>
</dbReference>